<evidence type="ECO:0000313" key="3">
    <source>
        <dbReference type="WBParaSite" id="MCOS_0000171801-mRNA-1"/>
    </source>
</evidence>
<keyword evidence="2" id="KW-1185">Reference proteome</keyword>
<evidence type="ECO:0000313" key="1">
    <source>
        <dbReference type="EMBL" id="VDD75716.1"/>
    </source>
</evidence>
<sequence>MTVPLCKDSLPTSLCNFVCVCFIVAPQSRAVSPRTTSFSPVMCLSWSVFQGHCVITTSTVILHLLALCRGGVGDGVSELERFAETEGVESFTGSGKSSLTRSSTETLFNAYALLPPASLGKAITLDGCTFEKPDVTFGRTVIGDGRPVKLCTINADF</sequence>
<gene>
    <name evidence="1" type="ORF">MCOS_LOCUS1719</name>
</gene>
<dbReference type="EMBL" id="UXSR01000234">
    <property type="protein sequence ID" value="VDD75716.1"/>
    <property type="molecule type" value="Genomic_DNA"/>
</dbReference>
<dbReference type="AlphaFoldDB" id="A0A0R3U4W9"/>
<dbReference type="WBParaSite" id="MCOS_0000171801-mRNA-1">
    <property type="protein sequence ID" value="MCOS_0000171801-mRNA-1"/>
    <property type="gene ID" value="MCOS_0000171801"/>
</dbReference>
<protein>
    <submittedName>
        <fullName evidence="3">MHD domain-containing protein</fullName>
    </submittedName>
</protein>
<organism evidence="3">
    <name type="scientific">Mesocestoides corti</name>
    <name type="common">Flatworm</name>
    <dbReference type="NCBI Taxonomy" id="53468"/>
    <lineage>
        <taxon>Eukaryota</taxon>
        <taxon>Metazoa</taxon>
        <taxon>Spiralia</taxon>
        <taxon>Lophotrochozoa</taxon>
        <taxon>Platyhelminthes</taxon>
        <taxon>Cestoda</taxon>
        <taxon>Eucestoda</taxon>
        <taxon>Cyclophyllidea</taxon>
        <taxon>Mesocestoididae</taxon>
        <taxon>Mesocestoides</taxon>
    </lineage>
</organism>
<reference evidence="1 2" key="2">
    <citation type="submission" date="2018-10" db="EMBL/GenBank/DDBJ databases">
        <authorList>
            <consortium name="Pathogen Informatics"/>
        </authorList>
    </citation>
    <scope>NUCLEOTIDE SEQUENCE [LARGE SCALE GENOMIC DNA]</scope>
</reference>
<proteinExistence type="predicted"/>
<evidence type="ECO:0000313" key="2">
    <source>
        <dbReference type="Proteomes" id="UP000267029"/>
    </source>
</evidence>
<dbReference type="Proteomes" id="UP000267029">
    <property type="component" value="Unassembled WGS sequence"/>
</dbReference>
<accession>A0A0R3U4W9</accession>
<name>A0A0R3U4W9_MESCO</name>
<reference evidence="3" key="1">
    <citation type="submission" date="2017-02" db="UniProtKB">
        <authorList>
            <consortium name="WormBaseParasite"/>
        </authorList>
    </citation>
    <scope>IDENTIFICATION</scope>
</reference>